<dbReference type="PROSITE" id="PS50222">
    <property type="entry name" value="EF_HAND_2"/>
    <property type="match status" value="1"/>
</dbReference>
<dbReference type="EMBL" id="JH816951">
    <property type="protein sequence ID" value="EKC40247.1"/>
    <property type="molecule type" value="Genomic_DNA"/>
</dbReference>
<proteinExistence type="predicted"/>
<dbReference type="InterPro" id="IPR002048">
    <property type="entry name" value="EF_hand_dom"/>
</dbReference>
<dbReference type="InterPro" id="IPR018247">
    <property type="entry name" value="EF_Hand_1_Ca_BS"/>
</dbReference>
<name>K1QTT3_MAGGI</name>
<gene>
    <name evidence="1" type="ORF">CGI_10015228</name>
</gene>
<accession>K1QTT3</accession>
<dbReference type="AlphaFoldDB" id="K1QTT3"/>
<dbReference type="SUPFAM" id="SSF47473">
    <property type="entry name" value="EF-hand"/>
    <property type="match status" value="1"/>
</dbReference>
<protein>
    <submittedName>
        <fullName evidence="1">Uncharacterized protein</fullName>
    </submittedName>
</protein>
<sequence>MNTLNWFSLFSTSHFVKEMRLDRINRLVFDRTNLKKLRDAICNLFDIFHEVLEKDFEYGCYFICDDIISRLHEVQKHEEVVEAEKKAESYRVKSMEAYEKLMAERQEIQDKLLEAARTKTKSLVLEKLCEEKTEKLQELQRVRTVSMWEKEREKVVKDYQQKIDDLEDELAFLKHNTKAITRRMSDISHLEGELYEQQKLFMGVIAGLRTDISLSGLPSDPLPNISNNGNSSGTEQKPLSTLVENPVIVDPKTNKMNGIVYLRHFAHMSQKFILDHWEKFKNFDCNGDQMLDVEEEAMDEVDIDKSHTLDFYEYLLVVDKITKKSGKAALFKQGISKSIEGTKVCVIQ</sequence>
<dbReference type="InterPro" id="IPR011992">
    <property type="entry name" value="EF-hand-dom_pair"/>
</dbReference>
<evidence type="ECO:0000313" key="1">
    <source>
        <dbReference type="EMBL" id="EKC40247.1"/>
    </source>
</evidence>
<reference evidence="1" key="1">
    <citation type="journal article" date="2012" name="Nature">
        <title>The oyster genome reveals stress adaptation and complexity of shell formation.</title>
        <authorList>
            <person name="Zhang G."/>
            <person name="Fang X."/>
            <person name="Guo X."/>
            <person name="Li L."/>
            <person name="Luo R."/>
            <person name="Xu F."/>
            <person name="Yang P."/>
            <person name="Zhang L."/>
            <person name="Wang X."/>
            <person name="Qi H."/>
            <person name="Xiong Z."/>
            <person name="Que H."/>
            <person name="Xie Y."/>
            <person name="Holland P.W."/>
            <person name="Paps J."/>
            <person name="Zhu Y."/>
            <person name="Wu F."/>
            <person name="Chen Y."/>
            <person name="Wang J."/>
            <person name="Peng C."/>
            <person name="Meng J."/>
            <person name="Yang L."/>
            <person name="Liu J."/>
            <person name="Wen B."/>
            <person name="Zhang N."/>
            <person name="Huang Z."/>
            <person name="Zhu Q."/>
            <person name="Feng Y."/>
            <person name="Mount A."/>
            <person name="Hedgecock D."/>
            <person name="Xu Z."/>
            <person name="Liu Y."/>
            <person name="Domazet-Loso T."/>
            <person name="Du Y."/>
            <person name="Sun X."/>
            <person name="Zhang S."/>
            <person name="Liu B."/>
            <person name="Cheng P."/>
            <person name="Jiang X."/>
            <person name="Li J."/>
            <person name="Fan D."/>
            <person name="Wang W."/>
            <person name="Fu W."/>
            <person name="Wang T."/>
            <person name="Wang B."/>
            <person name="Zhang J."/>
            <person name="Peng Z."/>
            <person name="Li Y."/>
            <person name="Li N."/>
            <person name="Wang J."/>
            <person name="Chen M."/>
            <person name="He Y."/>
            <person name="Tan F."/>
            <person name="Song X."/>
            <person name="Zheng Q."/>
            <person name="Huang R."/>
            <person name="Yang H."/>
            <person name="Du X."/>
            <person name="Chen L."/>
            <person name="Yang M."/>
            <person name="Gaffney P.M."/>
            <person name="Wang S."/>
            <person name="Luo L."/>
            <person name="She Z."/>
            <person name="Ming Y."/>
            <person name="Huang W."/>
            <person name="Zhang S."/>
            <person name="Huang B."/>
            <person name="Zhang Y."/>
            <person name="Qu T."/>
            <person name="Ni P."/>
            <person name="Miao G."/>
            <person name="Wang J."/>
            <person name="Wang Q."/>
            <person name="Steinberg C.E."/>
            <person name="Wang H."/>
            <person name="Li N."/>
            <person name="Qian L."/>
            <person name="Zhang G."/>
            <person name="Li Y."/>
            <person name="Yang H."/>
            <person name="Liu X."/>
            <person name="Wang J."/>
            <person name="Yin Y."/>
            <person name="Wang J."/>
        </authorList>
    </citation>
    <scope>NUCLEOTIDE SEQUENCE [LARGE SCALE GENOMIC DNA]</scope>
    <source>
        <strain evidence="1">05x7-T-G4-1.051#20</strain>
    </source>
</reference>
<dbReference type="PROSITE" id="PS00018">
    <property type="entry name" value="EF_HAND_1"/>
    <property type="match status" value="1"/>
</dbReference>
<dbReference type="InParanoid" id="K1QTT3"/>
<dbReference type="GO" id="GO:0005509">
    <property type="term" value="F:calcium ion binding"/>
    <property type="evidence" value="ECO:0007669"/>
    <property type="project" value="InterPro"/>
</dbReference>
<organism evidence="1">
    <name type="scientific">Magallana gigas</name>
    <name type="common">Pacific oyster</name>
    <name type="synonym">Crassostrea gigas</name>
    <dbReference type="NCBI Taxonomy" id="29159"/>
    <lineage>
        <taxon>Eukaryota</taxon>
        <taxon>Metazoa</taxon>
        <taxon>Spiralia</taxon>
        <taxon>Lophotrochozoa</taxon>
        <taxon>Mollusca</taxon>
        <taxon>Bivalvia</taxon>
        <taxon>Autobranchia</taxon>
        <taxon>Pteriomorphia</taxon>
        <taxon>Ostreida</taxon>
        <taxon>Ostreoidea</taxon>
        <taxon>Ostreidae</taxon>
        <taxon>Magallana</taxon>
    </lineage>
</organism>
<dbReference type="HOGENOM" id="CLU_797539_0_0_1"/>